<dbReference type="SUPFAM" id="SSF52540">
    <property type="entry name" value="P-loop containing nucleoside triphosphate hydrolases"/>
    <property type="match status" value="1"/>
</dbReference>
<keyword evidence="3" id="KW-1185">Reference proteome</keyword>
<dbReference type="RefSeq" id="WP_380147170.1">
    <property type="nucleotide sequence ID" value="NZ_JBHLWW010000005.1"/>
</dbReference>
<evidence type="ECO:0000313" key="2">
    <source>
        <dbReference type="EMBL" id="MBB3933567.1"/>
    </source>
</evidence>
<feature type="compositionally biased region" description="Basic residues" evidence="1">
    <location>
        <begin position="295"/>
        <end position="304"/>
    </location>
</feature>
<comment type="caution">
    <text evidence="2">The sequence shown here is derived from an EMBL/GenBank/DDBJ whole genome shotgun (WGS) entry which is preliminary data.</text>
</comment>
<proteinExistence type="predicted"/>
<feature type="compositionally biased region" description="Basic and acidic residues" evidence="1">
    <location>
        <begin position="279"/>
        <end position="294"/>
    </location>
</feature>
<dbReference type="EMBL" id="JACIDS010000006">
    <property type="protein sequence ID" value="MBB3933567.1"/>
    <property type="molecule type" value="Genomic_DNA"/>
</dbReference>
<reference evidence="2 3" key="1">
    <citation type="submission" date="2020-08" db="EMBL/GenBank/DDBJ databases">
        <title>Genomic Encyclopedia of Type Strains, Phase IV (KMG-IV): sequencing the most valuable type-strain genomes for metagenomic binning, comparative biology and taxonomic classification.</title>
        <authorList>
            <person name="Goeker M."/>
        </authorList>
    </citation>
    <scope>NUCLEOTIDE SEQUENCE [LARGE SCALE GENOMIC DNA]</scope>
    <source>
        <strain evidence="2 3">DSM 25966</strain>
    </source>
</reference>
<gene>
    <name evidence="2" type="ORF">GGR25_004640</name>
</gene>
<accession>A0A840AWV5</accession>
<evidence type="ECO:0000313" key="3">
    <source>
        <dbReference type="Proteomes" id="UP000553963"/>
    </source>
</evidence>
<organism evidence="2 3">
    <name type="scientific">Kaistia hirudinis</name>
    <dbReference type="NCBI Taxonomy" id="1293440"/>
    <lineage>
        <taxon>Bacteria</taxon>
        <taxon>Pseudomonadati</taxon>
        <taxon>Pseudomonadota</taxon>
        <taxon>Alphaproteobacteria</taxon>
        <taxon>Hyphomicrobiales</taxon>
        <taxon>Kaistiaceae</taxon>
        <taxon>Kaistia</taxon>
    </lineage>
</organism>
<dbReference type="AlphaFoldDB" id="A0A840AWV5"/>
<evidence type="ECO:0000256" key="1">
    <source>
        <dbReference type="SAM" id="MobiDB-lite"/>
    </source>
</evidence>
<dbReference type="Proteomes" id="UP000553963">
    <property type="component" value="Unassembled WGS sequence"/>
</dbReference>
<sequence length="304" mass="31939">MNMNENEGRVTRMGLEAATLSALRQRIAAIEAAGEVARPSAARLVAVDRGDVDAQLGGGLACGAMHEFYPAAAGDQAAADGFAALLAFACAPPGMPVVWIRQEQAMREGGELHADGLAALGIDPARLVLVRLRHAVSVLRAGIEVARSTAVGAALIEPWGSPKELDLTTQRRLVLAAEASGVTLFLLRPAAEPAPGSAETRWTVRAAPARALAMNAPGHPTFDLTLLRHRHGPSGGPWRLEWSRDESRFNPAPLWRDPLSLPRFRPAAPPAAGAVPRSAGHDAAPDRREGQGRDAHRRAGSGGA</sequence>
<dbReference type="Gene3D" id="3.40.50.300">
    <property type="entry name" value="P-loop containing nucleotide triphosphate hydrolases"/>
    <property type="match status" value="1"/>
</dbReference>
<feature type="region of interest" description="Disordered" evidence="1">
    <location>
        <begin position="255"/>
        <end position="304"/>
    </location>
</feature>
<dbReference type="InterPro" id="IPR027417">
    <property type="entry name" value="P-loop_NTPase"/>
</dbReference>
<name>A0A840AWV5_9HYPH</name>
<feature type="compositionally biased region" description="Low complexity" evidence="1">
    <location>
        <begin position="258"/>
        <end position="278"/>
    </location>
</feature>
<protein>
    <submittedName>
        <fullName evidence="2">Protein ImuA</fullName>
    </submittedName>
</protein>